<evidence type="ECO:0000313" key="2">
    <source>
        <dbReference type="Proteomes" id="UP000183047"/>
    </source>
</evidence>
<name>A0A1G5BC44_9FIRM</name>
<evidence type="ECO:0000313" key="1">
    <source>
        <dbReference type="EMBL" id="SCX87708.1"/>
    </source>
</evidence>
<organism evidence="1 2">
    <name type="scientific">Butyrivibrio hungatei</name>
    <dbReference type="NCBI Taxonomy" id="185008"/>
    <lineage>
        <taxon>Bacteria</taxon>
        <taxon>Bacillati</taxon>
        <taxon>Bacillota</taxon>
        <taxon>Clostridia</taxon>
        <taxon>Lachnospirales</taxon>
        <taxon>Lachnospiraceae</taxon>
        <taxon>Butyrivibrio</taxon>
    </lineage>
</organism>
<dbReference type="RefSeq" id="WP_143002072.1">
    <property type="nucleotide sequence ID" value="NZ_FMUR01000004.1"/>
</dbReference>
<proteinExistence type="predicted"/>
<dbReference type="OrthoDB" id="2005764at2"/>
<gene>
    <name evidence="1" type="ORF">SAMN02910451_00646</name>
</gene>
<dbReference type="AlphaFoldDB" id="A0A1G5BC44"/>
<protein>
    <recommendedName>
        <fullName evidence="3">LXG domain of WXG superfamily protein</fullName>
    </recommendedName>
</protein>
<dbReference type="EMBL" id="FMUR01000004">
    <property type="protein sequence ID" value="SCX87708.1"/>
    <property type="molecule type" value="Genomic_DNA"/>
</dbReference>
<dbReference type="Proteomes" id="UP000183047">
    <property type="component" value="Unassembled WGS sequence"/>
</dbReference>
<evidence type="ECO:0008006" key="3">
    <source>
        <dbReference type="Google" id="ProtNLM"/>
    </source>
</evidence>
<sequence>MGKSWDTKKIHDFIETFENAAHNYMEGIGYLQSGYEKYQNNETFVGGGAEATKRFIGTKQSEFNRQQYELSKEMIKRYVDLDETFKVMVDPADDAKIDTDVVGRTKTRFQRQLEEYESLAFAIQQKTMEDVDKFRKYCGDIEEVYVRDTLADYDEFCGTGGFLYDCIKKVEEFDDEASNRLFNSGIKDAIQGHIEEISDKAAGLDSIHSHAVEIDKQTISLVALGTDATLNSINLAPRLMASNRISLVSPRYKTPRKWSLVKKKFSIDNIKSNAEINEVKYIESMEKLYGFSKEESKLFNDAYLKHCEHYKDAEKTGNREKADSFYTALACLFTQYSADSWQFKLMGNNKMSPSEAVAYFDAIGADGKALYDAVNNQHNTCKKNEKRDFAHECAIYSVMADDNIYKGAATLDDNVGELVGFKGDVYSGSMGDDDKMSDVSAYNIYYRMKKSEDGDIWNTMVEYNIDVCDGSINEATEFLQNMGYGNAKIGMTVLKTKLNYKTASALLITATSKTNLTKVKKTKEEFLDYIADESGIDWK</sequence>
<reference evidence="2" key="1">
    <citation type="submission" date="2016-10" db="EMBL/GenBank/DDBJ databases">
        <authorList>
            <person name="Varghese N."/>
            <person name="Submissions S."/>
        </authorList>
    </citation>
    <scope>NUCLEOTIDE SEQUENCE [LARGE SCALE GENOMIC DNA]</scope>
    <source>
        <strain evidence="2">XBD2006</strain>
    </source>
</reference>
<keyword evidence="2" id="KW-1185">Reference proteome</keyword>
<accession>A0A1G5BC44</accession>